<dbReference type="Proteomes" id="UP000268014">
    <property type="component" value="Unassembled WGS sequence"/>
</dbReference>
<dbReference type="InterPro" id="IPR022559">
    <property type="entry name" value="SUP-1-like"/>
</dbReference>
<evidence type="ECO:0000313" key="4">
    <source>
        <dbReference type="WBParaSite" id="HPLM_0001919901-mRNA-1"/>
    </source>
</evidence>
<dbReference type="AlphaFoldDB" id="A0A0N4X4A7"/>
<reference evidence="4" key="1">
    <citation type="submission" date="2017-02" db="UniProtKB">
        <authorList>
            <consortium name="WormBaseParasite"/>
        </authorList>
    </citation>
    <scope>IDENTIFICATION</scope>
</reference>
<dbReference type="EMBL" id="UZAF01021113">
    <property type="protein sequence ID" value="VDO75649.1"/>
    <property type="molecule type" value="Genomic_DNA"/>
</dbReference>
<feature type="transmembrane region" description="Helical" evidence="1">
    <location>
        <begin position="65"/>
        <end position="84"/>
    </location>
</feature>
<keyword evidence="3" id="KW-1185">Reference proteome</keyword>
<accession>A0A0N4X4A7</accession>
<name>A0A0N4X4A7_HAEPC</name>
<evidence type="ECO:0000256" key="1">
    <source>
        <dbReference type="SAM" id="Phobius"/>
    </source>
</evidence>
<dbReference type="OrthoDB" id="5848880at2759"/>
<dbReference type="PANTHER" id="PTHR34149:SF3">
    <property type="entry name" value="PROTEIN CBG25828"/>
    <property type="match status" value="1"/>
</dbReference>
<proteinExistence type="predicted"/>
<keyword evidence="1" id="KW-0812">Transmembrane</keyword>
<dbReference type="WBParaSite" id="HPLM_0001919901-mRNA-1">
    <property type="protein sequence ID" value="HPLM_0001919901-mRNA-1"/>
    <property type="gene ID" value="HPLM_0001919901"/>
</dbReference>
<evidence type="ECO:0000313" key="3">
    <source>
        <dbReference type="Proteomes" id="UP000268014"/>
    </source>
</evidence>
<keyword evidence="1" id="KW-1133">Transmembrane helix</keyword>
<keyword evidence="1" id="KW-0472">Membrane</keyword>
<protein>
    <submittedName>
        <fullName evidence="4">7TM_GPCR_Srx domain-containing protein</fullName>
    </submittedName>
</protein>
<dbReference type="PANTHER" id="PTHR34149">
    <property type="entry name" value="PROTEIN CBG11905-RELATED"/>
    <property type="match status" value="1"/>
</dbReference>
<organism evidence="4">
    <name type="scientific">Haemonchus placei</name>
    <name type="common">Barber's pole worm</name>
    <dbReference type="NCBI Taxonomy" id="6290"/>
    <lineage>
        <taxon>Eukaryota</taxon>
        <taxon>Metazoa</taxon>
        <taxon>Ecdysozoa</taxon>
        <taxon>Nematoda</taxon>
        <taxon>Chromadorea</taxon>
        <taxon>Rhabditida</taxon>
        <taxon>Rhabditina</taxon>
        <taxon>Rhabditomorpha</taxon>
        <taxon>Strongyloidea</taxon>
        <taxon>Trichostrongylidae</taxon>
        <taxon>Haemonchus</taxon>
    </lineage>
</organism>
<evidence type="ECO:0000313" key="2">
    <source>
        <dbReference type="EMBL" id="VDO75649.1"/>
    </source>
</evidence>
<dbReference type="Pfam" id="PF10853">
    <property type="entry name" value="DUF2650"/>
    <property type="match status" value="1"/>
</dbReference>
<gene>
    <name evidence="2" type="ORF">HPLM_LOCUS19191</name>
</gene>
<reference evidence="2 3" key="2">
    <citation type="submission" date="2018-11" db="EMBL/GenBank/DDBJ databases">
        <authorList>
            <consortium name="Pathogen Informatics"/>
        </authorList>
    </citation>
    <scope>NUCLEOTIDE SEQUENCE [LARGE SCALE GENOMIC DNA]</scope>
    <source>
        <strain evidence="2 3">MHpl1</strain>
    </source>
</reference>
<sequence>MKRCLHSSPPLVFSYLFLSPIIKSQPDMSFYSCPRDSFLHYYSCCDDNPYQCCFHFETWAVFVKFRLVIANLLITWYSVLFIFIDTLTTITPGRKVPRETSLVTHADYMIQFYYCNYL</sequence>